<dbReference type="InterPro" id="IPR011993">
    <property type="entry name" value="PH-like_dom_sf"/>
</dbReference>
<evidence type="ECO:0000256" key="3">
    <source>
        <dbReference type="SAM" id="MobiDB-lite"/>
    </source>
</evidence>
<dbReference type="GO" id="GO:0005634">
    <property type="term" value="C:nucleus"/>
    <property type="evidence" value="ECO:0007669"/>
    <property type="project" value="UniProtKB-SubCell"/>
</dbReference>
<feature type="compositionally biased region" description="Basic and acidic residues" evidence="3">
    <location>
        <begin position="459"/>
        <end position="477"/>
    </location>
</feature>
<dbReference type="InterPro" id="IPR045255">
    <property type="entry name" value="RanBP1-like"/>
</dbReference>
<keyword evidence="2" id="KW-0539">Nucleus</keyword>
<feature type="compositionally biased region" description="Low complexity" evidence="3">
    <location>
        <begin position="314"/>
        <end position="328"/>
    </location>
</feature>
<comment type="subcellular location">
    <subcellularLocation>
        <location evidence="1">Nucleus</location>
    </subcellularLocation>
</comment>
<evidence type="ECO:0000313" key="6">
    <source>
        <dbReference type="Proteomes" id="UP000250140"/>
    </source>
</evidence>
<feature type="domain" description="RanBD1" evidence="4">
    <location>
        <begin position="465"/>
        <end position="609"/>
    </location>
</feature>
<evidence type="ECO:0000256" key="2">
    <source>
        <dbReference type="ARBA" id="ARBA00023242"/>
    </source>
</evidence>
<feature type="compositionally biased region" description="Basic and acidic residues" evidence="3">
    <location>
        <begin position="215"/>
        <end position="227"/>
    </location>
</feature>
<feature type="region of interest" description="Disordered" evidence="3">
    <location>
        <begin position="1"/>
        <end position="397"/>
    </location>
</feature>
<feature type="compositionally biased region" description="Low complexity" evidence="3">
    <location>
        <begin position="28"/>
        <end position="37"/>
    </location>
</feature>
<evidence type="ECO:0000256" key="1">
    <source>
        <dbReference type="ARBA" id="ARBA00004123"/>
    </source>
</evidence>
<keyword evidence="6" id="KW-1185">Reference proteome</keyword>
<feature type="compositionally biased region" description="Basic and acidic residues" evidence="3">
    <location>
        <begin position="160"/>
        <end position="170"/>
    </location>
</feature>
<evidence type="ECO:0000313" key="5">
    <source>
        <dbReference type="EMBL" id="OCL12511.1"/>
    </source>
</evidence>
<dbReference type="OrthoDB" id="185618at2759"/>
<feature type="compositionally biased region" description="Polar residues" evidence="3">
    <location>
        <begin position="11"/>
        <end position="21"/>
    </location>
</feature>
<dbReference type="SUPFAM" id="SSF50729">
    <property type="entry name" value="PH domain-like"/>
    <property type="match status" value="1"/>
</dbReference>
<dbReference type="SMART" id="SM00160">
    <property type="entry name" value="RanBD"/>
    <property type="match status" value="1"/>
</dbReference>
<feature type="compositionally biased region" description="Basic and acidic residues" evidence="3">
    <location>
        <begin position="1"/>
        <end position="10"/>
    </location>
</feature>
<reference evidence="5 6" key="1">
    <citation type="journal article" date="2016" name="Nat. Commun.">
        <title>Ectomycorrhizal ecology is imprinted in the genome of the dominant symbiotic fungus Cenococcum geophilum.</title>
        <authorList>
            <consortium name="DOE Joint Genome Institute"/>
            <person name="Peter M."/>
            <person name="Kohler A."/>
            <person name="Ohm R.A."/>
            <person name="Kuo A."/>
            <person name="Krutzmann J."/>
            <person name="Morin E."/>
            <person name="Arend M."/>
            <person name="Barry K.W."/>
            <person name="Binder M."/>
            <person name="Choi C."/>
            <person name="Clum A."/>
            <person name="Copeland A."/>
            <person name="Grisel N."/>
            <person name="Haridas S."/>
            <person name="Kipfer T."/>
            <person name="LaButti K."/>
            <person name="Lindquist E."/>
            <person name="Lipzen A."/>
            <person name="Maire R."/>
            <person name="Meier B."/>
            <person name="Mihaltcheva S."/>
            <person name="Molinier V."/>
            <person name="Murat C."/>
            <person name="Poggeler S."/>
            <person name="Quandt C.A."/>
            <person name="Sperisen C."/>
            <person name="Tritt A."/>
            <person name="Tisserant E."/>
            <person name="Crous P.W."/>
            <person name="Henrissat B."/>
            <person name="Nehls U."/>
            <person name="Egli S."/>
            <person name="Spatafora J.W."/>
            <person name="Grigoriev I.V."/>
            <person name="Martin F.M."/>
        </authorList>
    </citation>
    <scope>NUCLEOTIDE SEQUENCE [LARGE SCALE GENOMIC DNA]</scope>
    <source>
        <strain evidence="5 6">CBS 207.34</strain>
    </source>
</reference>
<organism evidence="5 6">
    <name type="scientific">Glonium stellatum</name>
    <dbReference type="NCBI Taxonomy" id="574774"/>
    <lineage>
        <taxon>Eukaryota</taxon>
        <taxon>Fungi</taxon>
        <taxon>Dikarya</taxon>
        <taxon>Ascomycota</taxon>
        <taxon>Pezizomycotina</taxon>
        <taxon>Dothideomycetes</taxon>
        <taxon>Pleosporomycetidae</taxon>
        <taxon>Gloniales</taxon>
        <taxon>Gloniaceae</taxon>
        <taxon>Glonium</taxon>
    </lineage>
</organism>
<feature type="compositionally biased region" description="Basic and acidic residues" evidence="3">
    <location>
        <begin position="110"/>
        <end position="128"/>
    </location>
</feature>
<dbReference type="EMBL" id="KV748870">
    <property type="protein sequence ID" value="OCL12511.1"/>
    <property type="molecule type" value="Genomic_DNA"/>
</dbReference>
<name>A0A8E2F8G1_9PEZI</name>
<dbReference type="Proteomes" id="UP000250140">
    <property type="component" value="Unassembled WGS sequence"/>
</dbReference>
<dbReference type="PANTHER" id="PTHR23138">
    <property type="entry name" value="RAN BINDING PROTEIN"/>
    <property type="match status" value="1"/>
</dbReference>
<evidence type="ECO:0000259" key="4">
    <source>
        <dbReference type="PROSITE" id="PS50196"/>
    </source>
</evidence>
<dbReference type="InterPro" id="IPR000156">
    <property type="entry name" value="Ran_bind_dom"/>
</dbReference>
<feature type="compositionally biased region" description="Acidic residues" evidence="3">
    <location>
        <begin position="478"/>
        <end position="488"/>
    </location>
</feature>
<feature type="region of interest" description="Disordered" evidence="3">
    <location>
        <begin position="423"/>
        <end position="488"/>
    </location>
</feature>
<feature type="compositionally biased region" description="Acidic residues" evidence="3">
    <location>
        <begin position="442"/>
        <end position="458"/>
    </location>
</feature>
<protein>
    <recommendedName>
        <fullName evidence="4">RanBD1 domain-containing protein</fullName>
    </recommendedName>
</protein>
<feature type="compositionally biased region" description="Polar residues" evidence="3">
    <location>
        <begin position="303"/>
        <end position="313"/>
    </location>
</feature>
<gene>
    <name evidence="5" type="ORF">AOQ84DRAFT_152846</name>
</gene>
<accession>A0A8E2F8G1</accession>
<sequence length="609" mass="65059">MARSTPRHESPQASAEANESPMNKRVGSSASLSALSATNSDTECGERPVREQLKKTTIAALPGDALSTSDHPMGDAPNHAKATKGRASKLEDDGQSNSESDRGRLRRKRSFEVFEGDHSEEKPTDKPERHTRKKSRDIGSSHSGPDASARKSSGESSVSRIDEYADEPMKSTESNGADDSTLSQEMDTKSPATPTGSDSTNKEEGMVISPKNKRTRDEYLQGQDKEMSSLVGEANKVPRAEKTNSDTVPSGTFKEERNPKRHRDSNSPKLSGGEEEKPRQTKIPPGSGFSNSSAQSPFAALSGNKSPKAQPQTSSSAFKASGFGAFASQPSPLGALGGSKSPSPFGSQTSSIKSTSVFGASPKTKPSEGGFAALSSPGKSVFGNSGTNTLGGGKVSFGGTFGGSFGGGFGGLAKGGISSFATSGGSSITGLSDKPAKPFGAAEDEEEEEGSGSEDHEDGDTKAQQTEEVKKDRRFYEQEVETGEEDEETMFTARAKLFSFIKGDGWKERGVGNLKLNTRKRTHEEEKSNAPKKARFIMRAEGSHRVVLNSPIHRDLKVGDPKGEKPTAGMIYFLGSLDKERAHEMLLLRMKSPNAEELFKRITELRKEM</sequence>
<proteinExistence type="predicted"/>
<feature type="compositionally biased region" description="Polar residues" evidence="3">
    <location>
        <begin position="340"/>
        <end position="358"/>
    </location>
</feature>
<dbReference type="Gene3D" id="2.30.29.30">
    <property type="entry name" value="Pleckstrin-homology domain (PH domain)/Phosphotyrosine-binding domain (PTB)"/>
    <property type="match status" value="1"/>
</dbReference>
<dbReference type="AlphaFoldDB" id="A0A8E2F8G1"/>
<dbReference type="Pfam" id="PF00638">
    <property type="entry name" value="Ran_BP1"/>
    <property type="match status" value="1"/>
</dbReference>
<feature type="compositionally biased region" description="Polar residues" evidence="3">
    <location>
        <begin position="171"/>
        <end position="199"/>
    </location>
</feature>
<dbReference type="PANTHER" id="PTHR23138:SF142">
    <property type="entry name" value="RAN-BINDING PROTEIN 3B-RELATED"/>
    <property type="match status" value="1"/>
</dbReference>
<dbReference type="PROSITE" id="PS50196">
    <property type="entry name" value="RANBD1"/>
    <property type="match status" value="1"/>
</dbReference>
<feature type="compositionally biased region" description="Basic and acidic residues" evidence="3">
    <location>
        <begin position="44"/>
        <end position="54"/>
    </location>
</feature>